<dbReference type="Pfam" id="PF13344">
    <property type="entry name" value="Hydrolase_6"/>
    <property type="match status" value="1"/>
</dbReference>
<evidence type="ECO:0000256" key="1">
    <source>
        <dbReference type="SAM" id="MobiDB-lite"/>
    </source>
</evidence>
<evidence type="ECO:0000313" key="3">
    <source>
        <dbReference type="EMBL" id="ORE07800.1"/>
    </source>
</evidence>
<dbReference type="PANTHER" id="PTHR45168">
    <property type="entry name" value="DNAJ HOMOLOG SUBFAMILY B MEMBER 2"/>
    <property type="match status" value="1"/>
</dbReference>
<feature type="region of interest" description="Disordered" evidence="1">
    <location>
        <begin position="232"/>
        <end position="256"/>
    </location>
</feature>
<dbReference type="GO" id="GO:0030544">
    <property type="term" value="F:Hsp70 protein binding"/>
    <property type="evidence" value="ECO:0007669"/>
    <property type="project" value="InterPro"/>
</dbReference>
<dbReference type="InterPro" id="IPR036412">
    <property type="entry name" value="HAD-like_sf"/>
</dbReference>
<organism evidence="3">
    <name type="scientific">Rhizopus microsporus var. microsporus</name>
    <dbReference type="NCBI Taxonomy" id="86635"/>
    <lineage>
        <taxon>Eukaryota</taxon>
        <taxon>Fungi</taxon>
        <taxon>Fungi incertae sedis</taxon>
        <taxon>Mucoromycota</taxon>
        <taxon>Mucoromycotina</taxon>
        <taxon>Mucoromycetes</taxon>
        <taxon>Mucorales</taxon>
        <taxon>Mucorineae</taxon>
        <taxon>Rhizopodaceae</taxon>
        <taxon>Rhizopus</taxon>
    </lineage>
</organism>
<dbReference type="SUPFAM" id="SSF46565">
    <property type="entry name" value="Chaperone J-domain"/>
    <property type="match status" value="1"/>
</dbReference>
<dbReference type="Gene3D" id="1.10.287.110">
    <property type="entry name" value="DnaJ domain"/>
    <property type="match status" value="1"/>
</dbReference>
<gene>
    <name evidence="3" type="ORF">BCV72DRAFT_334925</name>
</gene>
<feature type="compositionally biased region" description="Polar residues" evidence="1">
    <location>
        <begin position="236"/>
        <end position="256"/>
    </location>
</feature>
<dbReference type="InterPro" id="IPR036869">
    <property type="entry name" value="J_dom_sf"/>
</dbReference>
<dbReference type="SMART" id="SM00271">
    <property type="entry name" value="DnaJ"/>
    <property type="match status" value="1"/>
</dbReference>
<dbReference type="Proteomes" id="UP000242414">
    <property type="component" value="Unassembled WGS sequence"/>
</dbReference>
<dbReference type="GO" id="GO:0051082">
    <property type="term" value="F:unfolded protein binding"/>
    <property type="evidence" value="ECO:0007669"/>
    <property type="project" value="InterPro"/>
</dbReference>
<name>A0A1X0R6X6_RHIZD</name>
<reference evidence="3" key="1">
    <citation type="journal article" date="2016" name="Proc. Natl. Acad. Sci. U.S.A.">
        <title>Lipid metabolic changes in an early divergent fungus govern the establishment of a mutualistic symbiosis with endobacteria.</title>
        <authorList>
            <person name="Lastovetsky O.A."/>
            <person name="Gaspar M.L."/>
            <person name="Mondo S.J."/>
            <person name="LaButti K.M."/>
            <person name="Sandor L."/>
            <person name="Grigoriev I.V."/>
            <person name="Henry S.A."/>
            <person name="Pawlowska T.E."/>
        </authorList>
    </citation>
    <scope>NUCLEOTIDE SEQUENCE [LARGE SCALE GENOMIC DNA]</scope>
    <source>
        <strain evidence="3">ATCC 52814</strain>
    </source>
</reference>
<dbReference type="SUPFAM" id="SSF56784">
    <property type="entry name" value="HAD-like"/>
    <property type="match status" value="1"/>
</dbReference>
<dbReference type="PANTHER" id="PTHR45168:SF3">
    <property type="entry name" value="DNAJ HEAT SHOCK PROTEIN FAMILY (HSP40) MEMBER B2"/>
    <property type="match status" value="1"/>
</dbReference>
<dbReference type="PROSITE" id="PS50076">
    <property type="entry name" value="DNAJ_2"/>
    <property type="match status" value="1"/>
</dbReference>
<feature type="domain" description="J" evidence="2">
    <location>
        <begin position="2"/>
        <end position="72"/>
    </location>
</feature>
<dbReference type="Pfam" id="PF00226">
    <property type="entry name" value="DnaJ"/>
    <property type="match status" value="1"/>
</dbReference>
<dbReference type="CDD" id="cd06257">
    <property type="entry name" value="DnaJ"/>
    <property type="match status" value="1"/>
</dbReference>
<dbReference type="Gene3D" id="3.40.50.1000">
    <property type="entry name" value="HAD superfamily/HAD-like"/>
    <property type="match status" value="2"/>
</dbReference>
<sequence>MDYYKILELDSNCSEEDIKKAYRKLALKYHPDKNREPGAAEKASEDKSFKAISEAYQILSDPEKRRIYDSRDSFVQADDDIPYTTHDNSYYYRTSPLFSTFQFQSPEDIFRQFFGGQDPFKLFFDDPFLGVSRRDPLFDNSPFDEFAGFSQRSSLFDSPLASGAKSVSTKTTIINGKRHTVTTIQDKDGVKVIEDYGDGHQRITINGMEQPTSITGPSSEQQQQQQRIAYNEEQPQKTSNRVSIDHTSPVNDTSTSVDANRMAHDRNTHACDIYGVIHDGIQAYPFATSALKQLKDNNERVVLLSNSTRLQDKLETSMASKFGIEGTLYESILSSGTLTKLFLEDIAAYKVRGQQGASCHATVVKEGEQRRMEPKEFADRYLKTGRFFLAGDPDWQEPLYVHLAPTIERVHSYESIDFVLLGSIRGLFPDTNPVDPFDEKAVRADYQPLLDTCLERGIPIICANPDVFAPNGVNPDGSTKLLICPGYIGKMYEQMGGEVLYFGKPFSSIYDYLIAHRSTLENESSRNKIICVGDNVATDVRGATEAGLDVVMILGGVHGQELKQFDNDDALKAYVKDLCRQNGSKEPTYLMPLLKY</sequence>
<dbReference type="Pfam" id="PF13242">
    <property type="entry name" value="Hydrolase_like"/>
    <property type="match status" value="1"/>
</dbReference>
<dbReference type="PRINTS" id="PR00625">
    <property type="entry name" value="JDOMAIN"/>
</dbReference>
<dbReference type="PROSITE" id="PS00636">
    <property type="entry name" value="DNAJ_1"/>
    <property type="match status" value="1"/>
</dbReference>
<protein>
    <submittedName>
        <fullName evidence="3">DnaJ-domain-containing protein</fullName>
    </submittedName>
</protein>
<dbReference type="InterPro" id="IPR023214">
    <property type="entry name" value="HAD_sf"/>
</dbReference>
<dbReference type="VEuPathDB" id="FungiDB:BCV72DRAFT_334925"/>
<dbReference type="InterPro" id="IPR043183">
    <property type="entry name" value="DNJB2/6-like"/>
</dbReference>
<proteinExistence type="predicted"/>
<dbReference type="InterPro" id="IPR001623">
    <property type="entry name" value="DnaJ_domain"/>
</dbReference>
<dbReference type="AlphaFoldDB" id="A0A1X0R6X6"/>
<dbReference type="OrthoDB" id="426235at2759"/>
<dbReference type="InterPro" id="IPR006357">
    <property type="entry name" value="HAD-SF_hydro_IIA"/>
</dbReference>
<dbReference type="EMBL" id="KV921898">
    <property type="protein sequence ID" value="ORE07800.1"/>
    <property type="molecule type" value="Genomic_DNA"/>
</dbReference>
<evidence type="ECO:0000259" key="2">
    <source>
        <dbReference type="PROSITE" id="PS50076"/>
    </source>
</evidence>
<accession>A0A1X0R6X6</accession>
<dbReference type="InterPro" id="IPR018253">
    <property type="entry name" value="DnaJ_domain_CS"/>
</dbReference>